<dbReference type="Pfam" id="PF00005">
    <property type="entry name" value="ABC_tran"/>
    <property type="match status" value="1"/>
</dbReference>
<protein>
    <submittedName>
        <fullName evidence="11">ABC transporter ATP-binding protein</fullName>
    </submittedName>
</protein>
<feature type="transmembrane region" description="Helical" evidence="8">
    <location>
        <begin position="250"/>
        <end position="272"/>
    </location>
</feature>
<dbReference type="SUPFAM" id="SSF52540">
    <property type="entry name" value="P-loop containing nucleoside triphosphate hydrolases"/>
    <property type="match status" value="1"/>
</dbReference>
<feature type="domain" description="ABC transporter" evidence="9">
    <location>
        <begin position="359"/>
        <end position="593"/>
    </location>
</feature>
<dbReference type="PANTHER" id="PTHR43394:SF1">
    <property type="entry name" value="ATP-BINDING CASSETTE SUB-FAMILY B MEMBER 10, MITOCHONDRIAL"/>
    <property type="match status" value="1"/>
</dbReference>
<dbReference type="Gene3D" id="1.20.1560.10">
    <property type="entry name" value="ABC transporter type 1, transmembrane domain"/>
    <property type="match status" value="1"/>
</dbReference>
<dbReference type="InterPro" id="IPR036640">
    <property type="entry name" value="ABC1_TM_sf"/>
</dbReference>
<evidence type="ECO:0000313" key="11">
    <source>
        <dbReference type="EMBL" id="MDH8677152.1"/>
    </source>
</evidence>
<dbReference type="EMBL" id="JARYZI010000001">
    <property type="protein sequence ID" value="MDH8677152.1"/>
    <property type="molecule type" value="Genomic_DNA"/>
</dbReference>
<evidence type="ECO:0000256" key="3">
    <source>
        <dbReference type="ARBA" id="ARBA00022741"/>
    </source>
</evidence>
<dbReference type="RefSeq" id="WP_281092950.1">
    <property type="nucleotide sequence ID" value="NZ_JARYZI010000001.1"/>
</dbReference>
<dbReference type="InterPro" id="IPR003439">
    <property type="entry name" value="ABC_transporter-like_ATP-bd"/>
</dbReference>
<dbReference type="CDD" id="cd03254">
    <property type="entry name" value="ABCC_Glucan_exporter_like"/>
    <property type="match status" value="1"/>
</dbReference>
<organism evidence="11 12">
    <name type="scientific">Fusibacter bizertensis</name>
    <dbReference type="NCBI Taxonomy" id="1488331"/>
    <lineage>
        <taxon>Bacteria</taxon>
        <taxon>Bacillati</taxon>
        <taxon>Bacillota</taxon>
        <taxon>Clostridia</taxon>
        <taxon>Eubacteriales</taxon>
        <taxon>Eubacteriales Family XII. Incertae Sedis</taxon>
        <taxon>Fusibacter</taxon>
    </lineage>
</organism>
<evidence type="ECO:0000313" key="12">
    <source>
        <dbReference type="Proteomes" id="UP001158045"/>
    </source>
</evidence>
<proteinExistence type="predicted"/>
<dbReference type="InterPro" id="IPR039421">
    <property type="entry name" value="Type_1_exporter"/>
</dbReference>
<dbReference type="SMART" id="SM00382">
    <property type="entry name" value="AAA"/>
    <property type="match status" value="1"/>
</dbReference>
<feature type="region of interest" description="Disordered" evidence="7">
    <location>
        <begin position="603"/>
        <end position="622"/>
    </location>
</feature>
<evidence type="ECO:0000259" key="9">
    <source>
        <dbReference type="PROSITE" id="PS50893"/>
    </source>
</evidence>
<dbReference type="PANTHER" id="PTHR43394">
    <property type="entry name" value="ATP-DEPENDENT PERMEASE MDL1, MITOCHONDRIAL"/>
    <property type="match status" value="1"/>
</dbReference>
<evidence type="ECO:0000256" key="8">
    <source>
        <dbReference type="SAM" id="Phobius"/>
    </source>
</evidence>
<keyword evidence="4 11" id="KW-0067">ATP-binding</keyword>
<evidence type="ECO:0000256" key="7">
    <source>
        <dbReference type="SAM" id="MobiDB-lite"/>
    </source>
</evidence>
<evidence type="ECO:0000256" key="1">
    <source>
        <dbReference type="ARBA" id="ARBA00004651"/>
    </source>
</evidence>
<dbReference type="CDD" id="cd18540">
    <property type="entry name" value="ABC_6TM_exporter_like"/>
    <property type="match status" value="1"/>
</dbReference>
<reference evidence="11 12" key="1">
    <citation type="submission" date="2023-04" db="EMBL/GenBank/DDBJ databases">
        <title>Fusibacter bizertensis strain WBS, isolated from littoral bottom sediments of the Arctic seas - biochemical and genomic analysis.</title>
        <authorList>
            <person name="Brioukhanov A.L."/>
        </authorList>
    </citation>
    <scope>NUCLEOTIDE SEQUENCE [LARGE SCALE GENOMIC DNA]</scope>
    <source>
        <strain evidence="11 12">WBS</strain>
    </source>
</reference>
<keyword evidence="12" id="KW-1185">Reference proteome</keyword>
<keyword evidence="5 8" id="KW-1133">Transmembrane helix</keyword>
<dbReference type="InterPro" id="IPR003593">
    <property type="entry name" value="AAA+_ATPase"/>
</dbReference>
<feature type="transmembrane region" description="Helical" evidence="8">
    <location>
        <begin position="142"/>
        <end position="164"/>
    </location>
</feature>
<name>A0ABT6N9Q5_9FIRM</name>
<gene>
    <name evidence="11" type="ORF">QE109_03275</name>
</gene>
<feature type="domain" description="ABC transmembrane type-1" evidence="10">
    <location>
        <begin position="32"/>
        <end position="313"/>
    </location>
</feature>
<accession>A0ABT6N9Q5</accession>
<dbReference type="Pfam" id="PF00664">
    <property type="entry name" value="ABC_membrane"/>
    <property type="match status" value="1"/>
</dbReference>
<evidence type="ECO:0000256" key="2">
    <source>
        <dbReference type="ARBA" id="ARBA00022692"/>
    </source>
</evidence>
<dbReference type="InterPro" id="IPR027417">
    <property type="entry name" value="P-loop_NTPase"/>
</dbReference>
<dbReference type="Proteomes" id="UP001158045">
    <property type="component" value="Unassembled WGS sequence"/>
</dbReference>
<dbReference type="GO" id="GO:0005524">
    <property type="term" value="F:ATP binding"/>
    <property type="evidence" value="ECO:0007669"/>
    <property type="project" value="UniProtKB-KW"/>
</dbReference>
<comment type="caution">
    <text evidence="11">The sequence shown here is derived from an EMBL/GenBank/DDBJ whole genome shotgun (WGS) entry which is preliminary data.</text>
</comment>
<evidence type="ECO:0000256" key="5">
    <source>
        <dbReference type="ARBA" id="ARBA00022989"/>
    </source>
</evidence>
<comment type="subcellular location">
    <subcellularLocation>
        <location evidence="1">Cell membrane</location>
        <topology evidence="1">Multi-pass membrane protein</topology>
    </subcellularLocation>
</comment>
<keyword evidence="3" id="KW-0547">Nucleotide-binding</keyword>
<sequence length="622" mass="70790">MENSKEMKLKYDKTVWKEMFIYFRTFKKDFMILCCFMISLAVIDLSFPLLTQYAIDTYVEPQKLEGLWLVAVGYGILTIAMTLIVFTFIKFAGKIEMGLLYKMRKDSFEKLQKLSFSYYDKNAIGWMIARTTSDASKISGTVAWGVVDLVWGIAMMFGISIVMLIQNWRLALVTLITVPLLAIISVFFEKKMLVSYRNVRKINSKITGLFNDGIVGARTTKTLVREELNREEFGAETYDMKRTSVRAGTLSAGYLPMALFVSAIGMVLTLYFGSVYLAGGLITYGKLVLFITYARMFFDPVLELARIYTEMISAQAAAERVMSLINENEDIKENSEVLALYGNHYEQKIENWEPLIGNVEFEHVDFYYNEGEYILQDFNLKVKKGQTIALVGETGSGKSTIVNLACRFYEPTGGRILIDGKDYKERSQNWLHANIGYVLQSPHLFSGSIKENIRYGKLDASDEEIIEAAKIVNAHEFISKLEKGYDTEVGEGGGMLSTGEKQLISFARAIISKPKIFFLDEATSSIDTETEAKIQYAIDNVLEDRTSFIIAHRLSTIRSADVILVIEKGKVIEQGNHHELMENHGHYYELYTNQFIEEGERDLLNQHERKNEEKEDGKKKSA</sequence>
<dbReference type="SUPFAM" id="SSF90123">
    <property type="entry name" value="ABC transporter transmembrane region"/>
    <property type="match status" value="1"/>
</dbReference>
<feature type="transmembrane region" description="Helical" evidence="8">
    <location>
        <begin position="67"/>
        <end position="93"/>
    </location>
</feature>
<evidence type="ECO:0000256" key="4">
    <source>
        <dbReference type="ARBA" id="ARBA00022840"/>
    </source>
</evidence>
<keyword evidence="2 8" id="KW-0812">Transmembrane</keyword>
<feature type="transmembrane region" description="Helical" evidence="8">
    <location>
        <begin position="30"/>
        <end position="55"/>
    </location>
</feature>
<feature type="transmembrane region" description="Helical" evidence="8">
    <location>
        <begin position="278"/>
        <end position="298"/>
    </location>
</feature>
<keyword evidence="6 8" id="KW-0472">Membrane</keyword>
<evidence type="ECO:0000259" key="10">
    <source>
        <dbReference type="PROSITE" id="PS50929"/>
    </source>
</evidence>
<dbReference type="InterPro" id="IPR011527">
    <property type="entry name" value="ABC1_TM_dom"/>
</dbReference>
<feature type="transmembrane region" description="Helical" evidence="8">
    <location>
        <begin position="170"/>
        <end position="188"/>
    </location>
</feature>
<evidence type="ECO:0000256" key="6">
    <source>
        <dbReference type="ARBA" id="ARBA00023136"/>
    </source>
</evidence>
<dbReference type="PROSITE" id="PS50893">
    <property type="entry name" value="ABC_TRANSPORTER_2"/>
    <property type="match status" value="1"/>
</dbReference>
<dbReference type="Gene3D" id="3.40.50.300">
    <property type="entry name" value="P-loop containing nucleotide triphosphate hydrolases"/>
    <property type="match status" value="1"/>
</dbReference>
<dbReference type="PROSITE" id="PS50929">
    <property type="entry name" value="ABC_TM1F"/>
    <property type="match status" value="1"/>
</dbReference>